<accession>A0A5B7JXT0</accession>
<protein>
    <submittedName>
        <fullName evidence="1">Uncharacterized protein</fullName>
    </submittedName>
</protein>
<sequence>MHYSAKINEGNDEKSWGLPAVSSASFPVRQVFHLVLVKQCSQYPMKLCRRLTQYHLDLG</sequence>
<comment type="caution">
    <text evidence="1">The sequence shown here is derived from an EMBL/GenBank/DDBJ whole genome shotgun (WGS) entry which is preliminary data.</text>
</comment>
<proteinExistence type="predicted"/>
<reference evidence="1 2" key="1">
    <citation type="submission" date="2019-05" db="EMBL/GenBank/DDBJ databases">
        <title>Another draft genome of Portunus trituberculatus and its Hox gene families provides insights of decapod evolution.</title>
        <authorList>
            <person name="Jeong J.-H."/>
            <person name="Song I."/>
            <person name="Kim S."/>
            <person name="Choi T."/>
            <person name="Kim D."/>
            <person name="Ryu S."/>
            <person name="Kim W."/>
        </authorList>
    </citation>
    <scope>NUCLEOTIDE SEQUENCE [LARGE SCALE GENOMIC DNA]</scope>
    <source>
        <tissue evidence="1">Muscle</tissue>
    </source>
</reference>
<dbReference type="EMBL" id="VSRR010112250">
    <property type="protein sequence ID" value="MPC97977.1"/>
    <property type="molecule type" value="Genomic_DNA"/>
</dbReference>
<dbReference type="AlphaFoldDB" id="A0A5B7JXT0"/>
<name>A0A5B7JXT0_PORTR</name>
<evidence type="ECO:0000313" key="2">
    <source>
        <dbReference type="Proteomes" id="UP000324222"/>
    </source>
</evidence>
<keyword evidence="2" id="KW-1185">Reference proteome</keyword>
<dbReference type="Proteomes" id="UP000324222">
    <property type="component" value="Unassembled WGS sequence"/>
</dbReference>
<evidence type="ECO:0000313" key="1">
    <source>
        <dbReference type="EMBL" id="MPC97977.1"/>
    </source>
</evidence>
<gene>
    <name evidence="1" type="ORF">E2C01_093324</name>
</gene>
<organism evidence="1 2">
    <name type="scientific">Portunus trituberculatus</name>
    <name type="common">Swimming crab</name>
    <name type="synonym">Neptunus trituberculatus</name>
    <dbReference type="NCBI Taxonomy" id="210409"/>
    <lineage>
        <taxon>Eukaryota</taxon>
        <taxon>Metazoa</taxon>
        <taxon>Ecdysozoa</taxon>
        <taxon>Arthropoda</taxon>
        <taxon>Crustacea</taxon>
        <taxon>Multicrustacea</taxon>
        <taxon>Malacostraca</taxon>
        <taxon>Eumalacostraca</taxon>
        <taxon>Eucarida</taxon>
        <taxon>Decapoda</taxon>
        <taxon>Pleocyemata</taxon>
        <taxon>Brachyura</taxon>
        <taxon>Eubrachyura</taxon>
        <taxon>Portunoidea</taxon>
        <taxon>Portunidae</taxon>
        <taxon>Portuninae</taxon>
        <taxon>Portunus</taxon>
    </lineage>
</organism>